<dbReference type="InterPro" id="IPR011009">
    <property type="entry name" value="Kinase-like_dom_sf"/>
</dbReference>
<evidence type="ECO:0000313" key="3">
    <source>
        <dbReference type="Proteomes" id="UP001314635"/>
    </source>
</evidence>
<dbReference type="RefSeq" id="WP_083780678.1">
    <property type="nucleotide sequence ID" value="NZ_JABFDP010000009.1"/>
</dbReference>
<evidence type="ECO:0000259" key="1">
    <source>
        <dbReference type="Pfam" id="PF01636"/>
    </source>
</evidence>
<reference evidence="3" key="1">
    <citation type="journal article" date="2021" name="ISME J.">
        <title>Evolutionary origin and ecological implication of a unique nif island in free-living Bradyrhizobium lineages.</title>
        <authorList>
            <person name="Tao J."/>
        </authorList>
    </citation>
    <scope>NUCLEOTIDE SEQUENCE [LARGE SCALE GENOMIC DNA]</scope>
    <source>
        <strain evidence="3">SZCCT0094</strain>
    </source>
</reference>
<name>A0ABS5G4R0_9BRAD</name>
<dbReference type="Proteomes" id="UP001314635">
    <property type="component" value="Unassembled WGS sequence"/>
</dbReference>
<protein>
    <submittedName>
        <fullName evidence="2">Phosphotransferase</fullName>
    </submittedName>
</protein>
<gene>
    <name evidence="2" type="ORF">JQ619_10190</name>
</gene>
<dbReference type="Gene3D" id="3.90.1200.10">
    <property type="match status" value="1"/>
</dbReference>
<dbReference type="SUPFAM" id="SSF56112">
    <property type="entry name" value="Protein kinase-like (PK-like)"/>
    <property type="match status" value="1"/>
</dbReference>
<comment type="caution">
    <text evidence="2">The sequence shown here is derived from an EMBL/GenBank/DDBJ whole genome shotgun (WGS) entry which is preliminary data.</text>
</comment>
<dbReference type="InterPro" id="IPR002575">
    <property type="entry name" value="Aminoglycoside_PTrfase"/>
</dbReference>
<dbReference type="Gene3D" id="3.30.200.20">
    <property type="entry name" value="Phosphorylase Kinase, domain 1"/>
    <property type="match status" value="1"/>
</dbReference>
<feature type="domain" description="Aminoglycoside phosphotransferase" evidence="1">
    <location>
        <begin position="75"/>
        <end position="283"/>
    </location>
</feature>
<proteinExistence type="predicted"/>
<dbReference type="Pfam" id="PF01636">
    <property type="entry name" value="APH"/>
    <property type="match status" value="1"/>
</dbReference>
<dbReference type="EMBL" id="JAFCLK010000008">
    <property type="protein sequence ID" value="MBR1136136.1"/>
    <property type="molecule type" value="Genomic_DNA"/>
</dbReference>
<evidence type="ECO:0000313" key="2">
    <source>
        <dbReference type="EMBL" id="MBR1136136.1"/>
    </source>
</evidence>
<organism evidence="2 3">
    <name type="scientific">Bradyrhizobium denitrificans</name>
    <dbReference type="NCBI Taxonomy" id="2734912"/>
    <lineage>
        <taxon>Bacteria</taxon>
        <taxon>Pseudomonadati</taxon>
        <taxon>Pseudomonadota</taxon>
        <taxon>Alphaproteobacteria</taxon>
        <taxon>Hyphomicrobiales</taxon>
        <taxon>Nitrobacteraceae</taxon>
        <taxon>Bradyrhizobium</taxon>
    </lineage>
</organism>
<accession>A0ABS5G4R0</accession>
<sequence length="383" mass="40994">MNKAAPSGAASGEVADARDGCPVRIRRPTFSSRAHHSRSTHVVECLDLIPSSRQEIVRHALAEAFGAGRMAARFRRLKGGVSGALICRVDIGERCYVLRVEPERTAVHHRRRGFACMTIAAAAGVAPAVHYADPVGGVAIMDFVDPRPLSEHPGNTAGLVRELGGLVNRLQSTPTFVPLDQPGDIVATVLATLDRSGLLARGLLDGHRENLARIRAAIPWTPCGLVSSHNDPNPRNLIFDGRRLWLIDWELAACNDPLFDLAIVTFELAATEDLAKVLCVAAGRTPSRSFLARLAVTRLLARLFYGGIALEALAAGPGAAPEHTIDGLTPAEFHRAVLEGRLAVDGPDIARAFGMMSLATFMRGVSEPGFDEVLAWARDAEAP</sequence>
<keyword evidence="3" id="KW-1185">Reference proteome</keyword>